<evidence type="ECO:0000256" key="5">
    <source>
        <dbReference type="ARBA" id="ARBA00022679"/>
    </source>
</evidence>
<evidence type="ECO:0000256" key="10">
    <source>
        <dbReference type="ARBA" id="ARBA00044725"/>
    </source>
</evidence>
<feature type="transmembrane region" description="Helical" evidence="12">
    <location>
        <begin position="176"/>
        <end position="192"/>
    </location>
</feature>
<evidence type="ECO:0000256" key="11">
    <source>
        <dbReference type="ARBA" id="ARBA00047346"/>
    </source>
</evidence>
<feature type="transmembrane region" description="Helical" evidence="12">
    <location>
        <begin position="122"/>
        <end position="142"/>
    </location>
</feature>
<keyword evidence="9 12" id="KW-0472">Membrane</keyword>
<dbReference type="GO" id="GO:0042283">
    <property type="term" value="F:dolichyl pyrophosphate Glc1Man9GlcNAc2 alpha-1,3-glucosyltransferase activity"/>
    <property type="evidence" value="ECO:0007669"/>
    <property type="project" value="UniProtKB-EC"/>
</dbReference>
<comment type="similarity">
    <text evidence="3 12">Belongs to the ALG6/ALG8 glucosyltransferase family.</text>
</comment>
<feature type="transmembrane region" description="Helical" evidence="12">
    <location>
        <begin position="497"/>
        <end position="523"/>
    </location>
</feature>
<feature type="transmembrane region" description="Helical" evidence="12">
    <location>
        <begin position="432"/>
        <end position="450"/>
    </location>
</feature>
<comment type="subcellular location">
    <subcellularLocation>
        <location evidence="1 12">Endoplasmic reticulum membrane</location>
        <topology evidence="1 12">Multi-pass membrane protein</topology>
    </subcellularLocation>
</comment>
<evidence type="ECO:0000256" key="12">
    <source>
        <dbReference type="RuleBase" id="RU363110"/>
    </source>
</evidence>
<dbReference type="EC" id="2.4.1.-" evidence="12"/>
<keyword evidence="5 12" id="KW-0808">Transferase</keyword>
<evidence type="ECO:0000256" key="3">
    <source>
        <dbReference type="ARBA" id="ARBA00008715"/>
    </source>
</evidence>
<feature type="transmembrane region" description="Helical" evidence="12">
    <location>
        <begin position="470"/>
        <end position="491"/>
    </location>
</feature>
<comment type="caution">
    <text evidence="13">The sequence shown here is derived from an EMBL/GenBank/DDBJ whole genome shotgun (WGS) entry which is preliminary data.</text>
</comment>
<organism evidence="13 14">
    <name type="scientific">Amylocarpus encephaloides</name>
    <dbReference type="NCBI Taxonomy" id="45428"/>
    <lineage>
        <taxon>Eukaryota</taxon>
        <taxon>Fungi</taxon>
        <taxon>Dikarya</taxon>
        <taxon>Ascomycota</taxon>
        <taxon>Pezizomycotina</taxon>
        <taxon>Leotiomycetes</taxon>
        <taxon>Helotiales</taxon>
        <taxon>Helotiales incertae sedis</taxon>
        <taxon>Amylocarpus</taxon>
    </lineage>
</organism>
<name>A0A9P7YPD2_9HELO</name>
<feature type="transmembrane region" description="Helical" evidence="12">
    <location>
        <begin position="407"/>
        <end position="426"/>
    </location>
</feature>
<reference evidence="13" key="1">
    <citation type="journal article" date="2021" name="IMA Fungus">
        <title>Genomic characterization of three marine fungi, including Emericellopsis atlantica sp. nov. with signatures of a generalist lifestyle and marine biomass degradation.</title>
        <authorList>
            <person name="Hagestad O.C."/>
            <person name="Hou L."/>
            <person name="Andersen J.H."/>
            <person name="Hansen E.H."/>
            <person name="Altermark B."/>
            <person name="Li C."/>
            <person name="Kuhnert E."/>
            <person name="Cox R.J."/>
            <person name="Crous P.W."/>
            <person name="Spatafora J.W."/>
            <person name="Lail K."/>
            <person name="Amirebrahimi M."/>
            <person name="Lipzen A."/>
            <person name="Pangilinan J."/>
            <person name="Andreopoulos W."/>
            <person name="Hayes R.D."/>
            <person name="Ng V."/>
            <person name="Grigoriev I.V."/>
            <person name="Jackson S.A."/>
            <person name="Sutton T.D.S."/>
            <person name="Dobson A.D.W."/>
            <person name="Rama T."/>
        </authorList>
    </citation>
    <scope>NUCLEOTIDE SEQUENCE</scope>
    <source>
        <strain evidence="13">TRa018bII</strain>
    </source>
</reference>
<keyword evidence="6 12" id="KW-0812">Transmembrane</keyword>
<accession>A0A9P7YPD2</accession>
<keyword evidence="7 12" id="KW-0256">Endoplasmic reticulum</keyword>
<evidence type="ECO:0000256" key="9">
    <source>
        <dbReference type="ARBA" id="ARBA00023136"/>
    </source>
</evidence>
<proteinExistence type="inferred from homology"/>
<evidence type="ECO:0000256" key="8">
    <source>
        <dbReference type="ARBA" id="ARBA00022989"/>
    </source>
</evidence>
<evidence type="ECO:0000313" key="13">
    <source>
        <dbReference type="EMBL" id="KAG9237191.1"/>
    </source>
</evidence>
<dbReference type="AlphaFoldDB" id="A0A9P7YPD2"/>
<keyword evidence="8 12" id="KW-1133">Transmembrane helix</keyword>
<evidence type="ECO:0000256" key="4">
    <source>
        <dbReference type="ARBA" id="ARBA00022676"/>
    </source>
</evidence>
<evidence type="ECO:0000256" key="7">
    <source>
        <dbReference type="ARBA" id="ARBA00022824"/>
    </source>
</evidence>
<dbReference type="Pfam" id="PF03155">
    <property type="entry name" value="Alg6_Alg8"/>
    <property type="match status" value="1"/>
</dbReference>
<dbReference type="PANTHER" id="PTHR12413:SF2">
    <property type="entry name" value="DOLICHYL PYROPHOSPHATE GLC1MAN9GLCNAC2 ALPHA-1,3-GLUCOSYLTRANSFERASE-RELATED"/>
    <property type="match status" value="1"/>
</dbReference>
<feature type="transmembrane region" description="Helical" evidence="12">
    <location>
        <begin position="245"/>
        <end position="266"/>
    </location>
</feature>
<evidence type="ECO:0000313" key="14">
    <source>
        <dbReference type="Proteomes" id="UP000824998"/>
    </source>
</evidence>
<keyword evidence="4 12" id="KW-0328">Glycosyltransferase</keyword>
<sequence>MIKLPCFSNLDIKSYKTRYSGDVSMADLYPSIAQCALVATAFKVLLFPAYKSTDFEVHRNWLAVTNSLPVREWYYEKTSEWTLDYPPLFAGFEWIMSQFAKLIDPEMLEIYNLEYDSRPTVYFQRATVIITELVLVYALHLFVQSAPPALRRPSHAAALSLLLSPGLLIIDHIHFQYNGFMYGLLILSLVLARKKSTILASGLLFAILLCLKHIYLYLAPAYFVFLLRAYCLGPKSVFHIKFGNAVKLGTGIIAIFGAAFGPFAYWQQMPQLFSRLFPFSRGLCHAYWAPNMWAMYSFTDRVLIYVGPRLGLAVNQEAVNSVTRGLVGDTSFAVLPEITPKTTFFLTLFFQVIPLVKLFRSPTWDTFIGAVTLCGYASFLFGWHVHEKAILLVIITFSLIALKDRRYLGAFRPLAVAGHVSLFPLLFTAAEFPIKTVYTIFWLVLFLLAFDRLAPASTRPRRFFFDRFSLLYIAVSIPLILYCSLLHQIIWGKTFEFLPLMFTSSYSAVGVVGSWLGFLVVYFTN</sequence>
<dbReference type="GO" id="GO:0005789">
    <property type="term" value="C:endoplasmic reticulum membrane"/>
    <property type="evidence" value="ECO:0007669"/>
    <property type="project" value="UniProtKB-SubCell"/>
</dbReference>
<dbReference type="InterPro" id="IPR004856">
    <property type="entry name" value="Glyco_trans_ALG6/ALG8"/>
</dbReference>
<dbReference type="Proteomes" id="UP000824998">
    <property type="component" value="Unassembled WGS sequence"/>
</dbReference>
<feature type="transmembrane region" description="Helical" evidence="12">
    <location>
        <begin position="342"/>
        <end position="360"/>
    </location>
</feature>
<dbReference type="EMBL" id="MU251391">
    <property type="protein sequence ID" value="KAG9237191.1"/>
    <property type="molecule type" value="Genomic_DNA"/>
</dbReference>
<comment type="catalytic activity">
    <reaction evidence="11">
        <text>an alpha-D-Glc-(1-&gt;3)-alpha-D-Man-(1-&gt;2)-alpha-D-Man-(1-&gt;2)-alpha-D-Man-(1-&gt;3)-[alpha-D-Man-(1-&gt;2)-alpha-D-Man-(1-&gt;3)-[alpha-D-Man-(1-&gt;2)-alpha-D-Man-(1-&gt;6)]-alpha-D-Man-(1-&gt;6)]-beta-D-Man-(1-&gt;4)-beta-D-GlcNAc-(1-&gt;4)-alpha-D-GlcNAc-diphospho-di-trans,poly-cis-dolichol + a di-trans,poly-cis-dolichyl beta-D-glucosyl phosphate = an alpha-D-Glc-(1-&gt;3)-alpha-D-Glc-(1-&gt;3)-alpha-D-Man-(1-&gt;2)-alpha-D-Man-(1-&gt;2)-alpha-D-Man-(1-&gt;3)-[alpha-D-Man-(1-&gt;2)-alpha-D-Man-(1-&gt;3)-[alpha-D-Man-(1-&gt;2)-alpha-D-Man-(1-&gt;6)]-alpha-D-Man-(1-&gt;6)]-beta-D-Man-(1-&gt;4)-beta-D-GlcNAc-(1-&gt;4)-alpha-D-GlcNAc-diphospho-di-trans,poly-cis-dolichol + a di-trans,poly-cis-dolichyl phosphate + H(+)</text>
        <dbReference type="Rhea" id="RHEA:31307"/>
        <dbReference type="Rhea" id="RHEA-COMP:19498"/>
        <dbReference type="Rhea" id="RHEA-COMP:19502"/>
        <dbReference type="Rhea" id="RHEA-COMP:19521"/>
        <dbReference type="Rhea" id="RHEA-COMP:19522"/>
        <dbReference type="ChEBI" id="CHEBI:15378"/>
        <dbReference type="ChEBI" id="CHEBI:57525"/>
        <dbReference type="ChEBI" id="CHEBI:57683"/>
        <dbReference type="ChEBI" id="CHEBI:132521"/>
        <dbReference type="ChEBI" id="CHEBI:132522"/>
        <dbReference type="EC" id="2.4.1.265"/>
    </reaction>
    <physiologicalReaction direction="left-to-right" evidence="11">
        <dbReference type="Rhea" id="RHEA:31308"/>
    </physiologicalReaction>
</comment>
<evidence type="ECO:0000256" key="6">
    <source>
        <dbReference type="ARBA" id="ARBA00022692"/>
    </source>
</evidence>
<dbReference type="PANTHER" id="PTHR12413">
    <property type="entry name" value="DOLICHYL GLYCOSYLTRANSFERASE"/>
    <property type="match status" value="1"/>
</dbReference>
<dbReference type="OrthoDB" id="1689333at2759"/>
<evidence type="ECO:0000256" key="1">
    <source>
        <dbReference type="ARBA" id="ARBA00004477"/>
    </source>
</evidence>
<feature type="transmembrane region" description="Helical" evidence="12">
    <location>
        <begin position="204"/>
        <end position="225"/>
    </location>
</feature>
<keyword evidence="14" id="KW-1185">Reference proteome</keyword>
<gene>
    <name evidence="13" type="ORF">BJ875DRAFT_454310</name>
</gene>
<comment type="pathway">
    <text evidence="2 12">Protein modification; protein glycosylation.</text>
</comment>
<feature type="transmembrane region" description="Helical" evidence="12">
    <location>
        <begin position="28"/>
        <end position="50"/>
    </location>
</feature>
<protein>
    <recommendedName>
        <fullName evidence="12">Alpha-1,3-glucosyltransferase</fullName>
        <ecNumber evidence="12">2.4.1.-</ecNumber>
    </recommendedName>
</protein>
<comment type="function">
    <text evidence="10">Dolichyl pyrophosphate Glc1Man9GlcNAc2 alpha-1,3-glucosyltransferase that operates in the biosynthetic pathway of dolichol-linked oligosaccharides, the glycan precursors employed in protein asparagine (N)-glycosylation. The assembly of dolichol-linked oligosaccharides begins on the cytosolic side of the endoplasmic reticulum membrane and finishes in its lumen. The sequential addition of sugars to dolichol pyrophosphate produces dolichol-linked oligosaccharides containing fourteen sugars, including two GlcNAcs, nine mannoses and three glucoses. Once assembled, the oligosaccharide is transferred from the lipid to nascent proteins by oligosaccharyltransferases. In the lumen of the endoplasmic reticulum, adds the second glucose residue from dolichyl phosphate glucose (Dol-P-Glc) onto the lipid-linked oligosaccharide intermediate Glc(1)Man(9)GlcNAc(2)-PP-Dol to produce Glc(2)Man(9)GlcNAc(2)-PP-Dol.</text>
</comment>
<evidence type="ECO:0000256" key="2">
    <source>
        <dbReference type="ARBA" id="ARBA00004922"/>
    </source>
</evidence>
<dbReference type="GO" id="GO:0006487">
    <property type="term" value="P:protein N-linked glycosylation"/>
    <property type="evidence" value="ECO:0007669"/>
    <property type="project" value="TreeGrafter"/>
</dbReference>